<evidence type="ECO:0000256" key="4">
    <source>
        <dbReference type="ARBA" id="ARBA00022576"/>
    </source>
</evidence>
<dbReference type="InterPro" id="IPR004839">
    <property type="entry name" value="Aminotransferase_I/II_large"/>
</dbReference>
<evidence type="ECO:0000256" key="1">
    <source>
        <dbReference type="ARBA" id="ARBA00001933"/>
    </source>
</evidence>
<protein>
    <submittedName>
        <fullName evidence="8">Aromatic-amino-acid aminotransferase 2</fullName>
        <ecNumber evidence="8">2.6.1.57</ecNumber>
    </submittedName>
</protein>
<dbReference type="FunFam" id="3.40.640.10:FF:000033">
    <property type="entry name" value="Aspartate aminotransferase"/>
    <property type="match status" value="1"/>
</dbReference>
<organism evidence="8">
    <name type="scientific">Candidatus Methanophaga sp. ANME-1 ERB7</name>
    <dbReference type="NCBI Taxonomy" id="2759913"/>
    <lineage>
        <taxon>Archaea</taxon>
        <taxon>Methanobacteriati</taxon>
        <taxon>Methanobacteriota</taxon>
        <taxon>Stenosarchaea group</taxon>
        <taxon>Methanomicrobia</taxon>
        <taxon>Candidatus Methanophagales</taxon>
        <taxon>Candidatus Methanophagaceae</taxon>
        <taxon>Candidatus Methanophaga</taxon>
    </lineage>
</organism>
<evidence type="ECO:0000313" key="8">
    <source>
        <dbReference type="EMBL" id="QNO55755.1"/>
    </source>
</evidence>
<dbReference type="GO" id="GO:0008483">
    <property type="term" value="F:transaminase activity"/>
    <property type="evidence" value="ECO:0007669"/>
    <property type="project" value="UniProtKB-KW"/>
</dbReference>
<name>A0A7G9Z671_9EURY</name>
<sequence length="373" mass="41013">MRSKFAGRIKNIEISGIRKAFEALSGDFFNLGLGEPDFDTPEHVKIAAMQALKSGFTSYTSNKGIDELREAISAKLYRDNNLAFSSDEMIVTSGASEALHIAIHSVVERGDEVLIPNPGFVSFAALTELAEGKPIGVPLSDDFSISAEAVKERITDKTKALIINSPANPTGAVESEENIKALVDIARDHHVTIISDEVYERLIYDGLKHISPARFSDDVITVNAVSKTYAMTGFRLGYVVARSEYTEQMLKVHQYVQACASSISQKAALAAIAGPQDCVVDMRSEFKRRRDFAVDALHDMGMKFKIPKGAFYIFPRVSDEHEFVESLKRKRVIVTAGSTFGSRGKNHVRISYATSLANLKHAFDIMKGIVRGD</sequence>
<dbReference type="Pfam" id="PF00155">
    <property type="entry name" value="Aminotran_1_2"/>
    <property type="match status" value="1"/>
</dbReference>
<reference evidence="8" key="1">
    <citation type="submission" date="2020-06" db="EMBL/GenBank/DDBJ databases">
        <title>Unique genomic features of the anaerobic methanotrophic archaea.</title>
        <authorList>
            <person name="Chadwick G.L."/>
            <person name="Skennerton C.T."/>
            <person name="Laso-Perez R."/>
            <person name="Leu A.O."/>
            <person name="Speth D.R."/>
            <person name="Yu H."/>
            <person name="Morgan-Lang C."/>
            <person name="Hatzenpichler R."/>
            <person name="Goudeau D."/>
            <person name="Malmstrom R."/>
            <person name="Brazelton W.J."/>
            <person name="Woyke T."/>
            <person name="Hallam S.J."/>
            <person name="Tyson G.W."/>
            <person name="Wegener G."/>
            <person name="Boetius A."/>
            <person name="Orphan V."/>
        </authorList>
    </citation>
    <scope>NUCLEOTIDE SEQUENCE</scope>
</reference>
<evidence type="ECO:0000256" key="6">
    <source>
        <dbReference type="ARBA" id="ARBA00022898"/>
    </source>
</evidence>
<evidence type="ECO:0000256" key="2">
    <source>
        <dbReference type="ARBA" id="ARBA00007441"/>
    </source>
</evidence>
<dbReference type="InterPro" id="IPR015422">
    <property type="entry name" value="PyrdxlP-dep_Trfase_small"/>
</dbReference>
<keyword evidence="5 8" id="KW-0808">Transferase</keyword>
<evidence type="ECO:0000256" key="5">
    <source>
        <dbReference type="ARBA" id="ARBA00022679"/>
    </source>
</evidence>
<evidence type="ECO:0000259" key="7">
    <source>
        <dbReference type="Pfam" id="PF00155"/>
    </source>
</evidence>
<proteinExistence type="inferred from homology"/>
<dbReference type="EMBL" id="MT631628">
    <property type="protein sequence ID" value="QNO55755.1"/>
    <property type="molecule type" value="Genomic_DNA"/>
</dbReference>
<dbReference type="CDD" id="cd00609">
    <property type="entry name" value="AAT_like"/>
    <property type="match status" value="1"/>
</dbReference>
<dbReference type="PANTHER" id="PTHR46383:SF3">
    <property type="entry name" value="ASPARTATE AMINOTRANSFERASE-RELATED"/>
    <property type="match status" value="1"/>
</dbReference>
<feature type="domain" description="Aminotransferase class I/classII large" evidence="7">
    <location>
        <begin position="27"/>
        <end position="363"/>
    </location>
</feature>
<comment type="subunit">
    <text evidence="3">Homodimer.</text>
</comment>
<dbReference type="InterPro" id="IPR050596">
    <property type="entry name" value="AspAT/PAT-like"/>
</dbReference>
<comment type="cofactor">
    <cofactor evidence="1">
        <name>pyridoxal 5'-phosphate</name>
        <dbReference type="ChEBI" id="CHEBI:597326"/>
    </cofactor>
</comment>
<dbReference type="EC" id="2.6.1.57" evidence="8"/>
<dbReference type="GO" id="GO:0030170">
    <property type="term" value="F:pyridoxal phosphate binding"/>
    <property type="evidence" value="ECO:0007669"/>
    <property type="project" value="InterPro"/>
</dbReference>
<dbReference type="InterPro" id="IPR015424">
    <property type="entry name" value="PyrdxlP-dep_Trfase"/>
</dbReference>
<dbReference type="PANTHER" id="PTHR46383">
    <property type="entry name" value="ASPARTATE AMINOTRANSFERASE"/>
    <property type="match status" value="1"/>
</dbReference>
<dbReference type="GO" id="GO:0006520">
    <property type="term" value="P:amino acid metabolic process"/>
    <property type="evidence" value="ECO:0007669"/>
    <property type="project" value="InterPro"/>
</dbReference>
<dbReference type="InterPro" id="IPR015421">
    <property type="entry name" value="PyrdxlP-dep_Trfase_major"/>
</dbReference>
<keyword evidence="4 8" id="KW-0032">Aminotransferase</keyword>
<dbReference type="Gene3D" id="3.90.1150.10">
    <property type="entry name" value="Aspartate Aminotransferase, domain 1"/>
    <property type="match status" value="1"/>
</dbReference>
<evidence type="ECO:0000256" key="3">
    <source>
        <dbReference type="ARBA" id="ARBA00011738"/>
    </source>
</evidence>
<dbReference type="Gene3D" id="3.40.640.10">
    <property type="entry name" value="Type I PLP-dependent aspartate aminotransferase-like (Major domain)"/>
    <property type="match status" value="1"/>
</dbReference>
<keyword evidence="6" id="KW-0663">Pyridoxal phosphate</keyword>
<comment type="similarity">
    <text evidence="2">Belongs to the class-I pyridoxal-phosphate-dependent aminotransferase family.</text>
</comment>
<dbReference type="SUPFAM" id="SSF53383">
    <property type="entry name" value="PLP-dependent transferases"/>
    <property type="match status" value="1"/>
</dbReference>
<accession>A0A7G9Z671</accession>
<dbReference type="AlphaFoldDB" id="A0A7G9Z671"/>
<gene>
    <name evidence="8" type="ORF">HKFFHJMH_00005</name>
</gene>